<dbReference type="EMBL" id="ML977504">
    <property type="protein sequence ID" value="KAF2130369.1"/>
    <property type="molecule type" value="Genomic_DNA"/>
</dbReference>
<dbReference type="Pfam" id="PF01370">
    <property type="entry name" value="Epimerase"/>
    <property type="match status" value="1"/>
</dbReference>
<dbReference type="GO" id="GO:0005737">
    <property type="term" value="C:cytoplasm"/>
    <property type="evidence" value="ECO:0007669"/>
    <property type="project" value="TreeGrafter"/>
</dbReference>
<dbReference type="GeneID" id="54408374"/>
<dbReference type="InterPro" id="IPR036291">
    <property type="entry name" value="NAD(P)-bd_dom_sf"/>
</dbReference>
<keyword evidence="3" id="KW-1185">Reference proteome</keyword>
<sequence>MSHSILITGASGYLGGSLLVQLNRAKLPPHKTLYALVRSQEQADAVKEYGAEPLFLDLKDQDRVIKTIVDAKITVIFFLVDAVTSNLQIPMIKALGQVKKQTGEDVHFLHTSGAKIFSQHSNYPTDKTILDSSSEVYEFQKSSKAPYDMVAQAMTTNNTVIETAESYGVYSYIFIPCIVYGESEGFGNRISIQSTAVVRAAKKAGAVYDVNSGGATWPVCHVSDNTALYVKLLEKILSGDNPGHGKNGYYLASSGSVAWIDIYTAFARALATRNVIDSAEVKKPDETALEKMAQALYCPKEMIVVQLGGTCTLKADRASKIGWKPKYAPEHILEVADAEVELILKHLKD</sequence>
<reference evidence="2" key="1">
    <citation type="journal article" date="2020" name="Stud. Mycol.">
        <title>101 Dothideomycetes genomes: a test case for predicting lifestyles and emergence of pathogens.</title>
        <authorList>
            <person name="Haridas S."/>
            <person name="Albert R."/>
            <person name="Binder M."/>
            <person name="Bloem J."/>
            <person name="Labutti K."/>
            <person name="Salamov A."/>
            <person name="Andreopoulos B."/>
            <person name="Baker S."/>
            <person name="Barry K."/>
            <person name="Bills G."/>
            <person name="Bluhm B."/>
            <person name="Cannon C."/>
            <person name="Castanera R."/>
            <person name="Culley D."/>
            <person name="Daum C."/>
            <person name="Ezra D."/>
            <person name="Gonzalez J."/>
            <person name="Henrissat B."/>
            <person name="Kuo A."/>
            <person name="Liang C."/>
            <person name="Lipzen A."/>
            <person name="Lutzoni F."/>
            <person name="Magnuson J."/>
            <person name="Mondo S."/>
            <person name="Nolan M."/>
            <person name="Ohm R."/>
            <person name="Pangilinan J."/>
            <person name="Park H.-J."/>
            <person name="Ramirez L."/>
            <person name="Alfaro M."/>
            <person name="Sun H."/>
            <person name="Tritt A."/>
            <person name="Yoshinaga Y."/>
            <person name="Zwiers L.-H."/>
            <person name="Turgeon B."/>
            <person name="Goodwin S."/>
            <person name="Spatafora J."/>
            <person name="Crous P."/>
            <person name="Grigoriev I."/>
        </authorList>
    </citation>
    <scope>NUCLEOTIDE SEQUENCE</scope>
    <source>
        <strain evidence="2">CBS 119687</strain>
    </source>
</reference>
<dbReference type="OrthoDB" id="10262413at2759"/>
<dbReference type="Proteomes" id="UP000799771">
    <property type="component" value="Unassembled WGS sequence"/>
</dbReference>
<protein>
    <submittedName>
        <fullName evidence="2">NAD(P)-binding protein</fullName>
    </submittedName>
</protein>
<dbReference type="RefSeq" id="XP_033524756.1">
    <property type="nucleotide sequence ID" value="XM_033667942.1"/>
</dbReference>
<organism evidence="2 3">
    <name type="scientific">Dothidotthia symphoricarpi CBS 119687</name>
    <dbReference type="NCBI Taxonomy" id="1392245"/>
    <lineage>
        <taxon>Eukaryota</taxon>
        <taxon>Fungi</taxon>
        <taxon>Dikarya</taxon>
        <taxon>Ascomycota</taxon>
        <taxon>Pezizomycotina</taxon>
        <taxon>Dothideomycetes</taxon>
        <taxon>Pleosporomycetidae</taxon>
        <taxon>Pleosporales</taxon>
        <taxon>Dothidotthiaceae</taxon>
        <taxon>Dothidotthia</taxon>
    </lineage>
</organism>
<gene>
    <name evidence="2" type="ORF">P153DRAFT_365976</name>
</gene>
<dbReference type="InterPro" id="IPR001509">
    <property type="entry name" value="Epimerase_deHydtase"/>
</dbReference>
<dbReference type="SUPFAM" id="SSF51735">
    <property type="entry name" value="NAD(P)-binding Rossmann-fold domains"/>
    <property type="match status" value="1"/>
</dbReference>
<accession>A0A6A6AEP8</accession>
<dbReference type="Gene3D" id="3.40.50.720">
    <property type="entry name" value="NAD(P)-binding Rossmann-like Domain"/>
    <property type="match status" value="1"/>
</dbReference>
<dbReference type="PANTHER" id="PTHR48079:SF6">
    <property type="entry name" value="NAD(P)-BINDING DOMAIN-CONTAINING PROTEIN-RELATED"/>
    <property type="match status" value="1"/>
</dbReference>
<dbReference type="AlphaFoldDB" id="A0A6A6AEP8"/>
<evidence type="ECO:0000259" key="1">
    <source>
        <dbReference type="Pfam" id="PF01370"/>
    </source>
</evidence>
<name>A0A6A6AEP8_9PLEO</name>
<evidence type="ECO:0000313" key="3">
    <source>
        <dbReference type="Proteomes" id="UP000799771"/>
    </source>
</evidence>
<feature type="domain" description="NAD-dependent epimerase/dehydratase" evidence="1">
    <location>
        <begin position="5"/>
        <end position="243"/>
    </location>
</feature>
<proteinExistence type="predicted"/>
<evidence type="ECO:0000313" key="2">
    <source>
        <dbReference type="EMBL" id="KAF2130369.1"/>
    </source>
</evidence>
<dbReference type="InterPro" id="IPR051783">
    <property type="entry name" value="NAD(P)-dependent_oxidoreduct"/>
</dbReference>
<dbReference type="PANTHER" id="PTHR48079">
    <property type="entry name" value="PROTEIN YEEZ"/>
    <property type="match status" value="1"/>
</dbReference>
<dbReference type="GO" id="GO:0004029">
    <property type="term" value="F:aldehyde dehydrogenase (NAD+) activity"/>
    <property type="evidence" value="ECO:0007669"/>
    <property type="project" value="TreeGrafter"/>
</dbReference>